<gene>
    <name evidence="1" type="ORF">SDC9_67403</name>
</gene>
<dbReference type="InterPro" id="IPR008969">
    <property type="entry name" value="CarboxyPept-like_regulatory"/>
</dbReference>
<comment type="caution">
    <text evidence="1">The sequence shown here is derived from an EMBL/GenBank/DDBJ whole genome shotgun (WGS) entry which is preliminary data.</text>
</comment>
<reference evidence="1" key="1">
    <citation type="submission" date="2019-08" db="EMBL/GenBank/DDBJ databases">
        <authorList>
            <person name="Kucharzyk K."/>
            <person name="Murdoch R.W."/>
            <person name="Higgins S."/>
            <person name="Loffler F."/>
        </authorList>
    </citation>
    <scope>NUCLEOTIDE SEQUENCE</scope>
</reference>
<name>A0A644Y498_9ZZZZ</name>
<evidence type="ECO:0000313" key="1">
    <source>
        <dbReference type="EMBL" id="MPM20964.1"/>
    </source>
</evidence>
<dbReference type="Pfam" id="PF13715">
    <property type="entry name" value="CarbopepD_reg_2"/>
    <property type="match status" value="1"/>
</dbReference>
<evidence type="ECO:0008006" key="2">
    <source>
        <dbReference type="Google" id="ProtNLM"/>
    </source>
</evidence>
<sequence>MNPRQLLILAIFIFSVTGLRAQDNDTNKLVQFSGVVVSADSLKPLPFTHIIITNTRRGTIADFFGFFSFVAEKGDLVEFSSVGYKKSYYKIPDSLSGQRYSLIQMMQTDTILLTETVIYPWPTPDQFKQAFLQTRPPEDDYDRAQKNLTLAEMKERAAEMPASSSMNYRNQIDLVTSRLYYAGQLPPNNLLNPIAWSQFIKAWQNGDFKRKDSNDNEYYYNEPLK</sequence>
<organism evidence="1">
    <name type="scientific">bioreactor metagenome</name>
    <dbReference type="NCBI Taxonomy" id="1076179"/>
    <lineage>
        <taxon>unclassified sequences</taxon>
        <taxon>metagenomes</taxon>
        <taxon>ecological metagenomes</taxon>
    </lineage>
</organism>
<proteinExistence type="predicted"/>
<dbReference type="AlphaFoldDB" id="A0A644Y498"/>
<dbReference type="EMBL" id="VSSQ01003493">
    <property type="protein sequence ID" value="MPM20964.1"/>
    <property type="molecule type" value="Genomic_DNA"/>
</dbReference>
<accession>A0A644Y498</accession>
<protein>
    <recommendedName>
        <fullName evidence="2">TonB-dependent receptor SusC</fullName>
    </recommendedName>
</protein>
<dbReference type="SUPFAM" id="SSF49464">
    <property type="entry name" value="Carboxypeptidase regulatory domain-like"/>
    <property type="match status" value="1"/>
</dbReference>